<feature type="compositionally biased region" description="Basic and acidic residues" evidence="1">
    <location>
        <begin position="103"/>
        <end position="139"/>
    </location>
</feature>
<dbReference type="Proteomes" id="UP000000304">
    <property type="component" value="Chromosome 2R"/>
</dbReference>
<feature type="region of interest" description="Disordered" evidence="1">
    <location>
        <begin position="94"/>
        <end position="139"/>
    </location>
</feature>
<accession>B4QIC2</accession>
<sequence>MSMFFFRLHNLQRAEENKRKKRVEQQRQQQRQRRGAKVFKCVSDSTGHLTLAPSRLFERTPMSPSDSLDEIALQIPRLSALTAGAMVGVWYAQNFPCENPSDGGDKNKAKDKAKSADKGKEKEKGKDGGQNKGKEKGKE</sequence>
<name>B4QIC2_DROSI</name>
<protein>
    <submittedName>
        <fullName evidence="2">GD25992</fullName>
    </submittedName>
</protein>
<feature type="region of interest" description="Disordered" evidence="1">
    <location>
        <begin position="16"/>
        <end position="37"/>
    </location>
</feature>
<gene>
    <name evidence="2" type="primary">Dsim\GD25992</name>
    <name evidence="2" type="ORF">Dsim_GD25992</name>
</gene>
<dbReference type="HOGENOM" id="CLU_2052036_0_0_1"/>
<dbReference type="OMA" id="FPCENPS"/>
<dbReference type="EMBL" id="CM000362">
    <property type="protein sequence ID" value="EDX06482.1"/>
    <property type="molecule type" value="Genomic_DNA"/>
</dbReference>
<evidence type="ECO:0000313" key="2">
    <source>
        <dbReference type="EMBL" id="EDX06482.1"/>
    </source>
</evidence>
<evidence type="ECO:0000313" key="3">
    <source>
        <dbReference type="Proteomes" id="UP000000304"/>
    </source>
</evidence>
<keyword evidence="3" id="KW-1185">Reference proteome</keyword>
<dbReference type="PhylomeDB" id="B4QIC2"/>
<reference evidence="2 3" key="1">
    <citation type="journal article" date="2007" name="Nature">
        <title>Evolution of genes and genomes on the Drosophila phylogeny.</title>
        <authorList>
            <consortium name="Drosophila 12 Genomes Consortium"/>
            <person name="Clark A.G."/>
            <person name="Eisen M.B."/>
            <person name="Smith D.R."/>
            <person name="Bergman C.M."/>
            <person name="Oliver B."/>
            <person name="Markow T.A."/>
            <person name="Kaufman T.C."/>
            <person name="Kellis M."/>
            <person name="Gelbart W."/>
            <person name="Iyer V.N."/>
            <person name="Pollard D.A."/>
            <person name="Sackton T.B."/>
            <person name="Larracuente A.M."/>
            <person name="Singh N.D."/>
            <person name="Abad J.P."/>
            <person name="Abt D.N."/>
            <person name="Adryan B."/>
            <person name="Aguade M."/>
            <person name="Akashi H."/>
            <person name="Anderson W.W."/>
            <person name="Aquadro C.F."/>
            <person name="Ardell D.H."/>
            <person name="Arguello R."/>
            <person name="Artieri C.G."/>
            <person name="Barbash D.A."/>
            <person name="Barker D."/>
            <person name="Barsanti P."/>
            <person name="Batterham P."/>
            <person name="Batzoglou S."/>
            <person name="Begun D."/>
            <person name="Bhutkar A."/>
            <person name="Blanco E."/>
            <person name="Bosak S.A."/>
            <person name="Bradley R.K."/>
            <person name="Brand A.D."/>
            <person name="Brent M.R."/>
            <person name="Brooks A.N."/>
            <person name="Brown R.H."/>
            <person name="Butlin R.K."/>
            <person name="Caggese C."/>
            <person name="Calvi B.R."/>
            <person name="Bernardo de Carvalho A."/>
            <person name="Caspi A."/>
            <person name="Castrezana S."/>
            <person name="Celniker S.E."/>
            <person name="Chang J.L."/>
            <person name="Chapple C."/>
            <person name="Chatterji S."/>
            <person name="Chinwalla A."/>
            <person name="Civetta A."/>
            <person name="Clifton S.W."/>
            <person name="Comeron J.M."/>
            <person name="Costello J.C."/>
            <person name="Coyne J.A."/>
            <person name="Daub J."/>
            <person name="David R.G."/>
            <person name="Delcher A.L."/>
            <person name="Delehaunty K."/>
            <person name="Do C.B."/>
            <person name="Ebling H."/>
            <person name="Edwards K."/>
            <person name="Eickbush T."/>
            <person name="Evans J.D."/>
            <person name="Filipski A."/>
            <person name="Findeiss S."/>
            <person name="Freyhult E."/>
            <person name="Fulton L."/>
            <person name="Fulton R."/>
            <person name="Garcia A.C."/>
            <person name="Gardiner A."/>
            <person name="Garfield D.A."/>
            <person name="Garvin B.E."/>
            <person name="Gibson G."/>
            <person name="Gilbert D."/>
            <person name="Gnerre S."/>
            <person name="Godfrey J."/>
            <person name="Good R."/>
            <person name="Gotea V."/>
            <person name="Gravely B."/>
            <person name="Greenberg A.J."/>
            <person name="Griffiths-Jones S."/>
            <person name="Gross S."/>
            <person name="Guigo R."/>
            <person name="Gustafson E.A."/>
            <person name="Haerty W."/>
            <person name="Hahn M.W."/>
            <person name="Halligan D.L."/>
            <person name="Halpern A.L."/>
            <person name="Halter G.M."/>
            <person name="Han M.V."/>
            <person name="Heger A."/>
            <person name="Hillier L."/>
            <person name="Hinrichs A.S."/>
            <person name="Holmes I."/>
            <person name="Hoskins R.A."/>
            <person name="Hubisz M.J."/>
            <person name="Hultmark D."/>
            <person name="Huntley M.A."/>
            <person name="Jaffe D.B."/>
            <person name="Jagadeeshan S."/>
            <person name="Jeck W.R."/>
            <person name="Johnson J."/>
            <person name="Jones C.D."/>
            <person name="Jordan W.C."/>
            <person name="Karpen G.H."/>
            <person name="Kataoka E."/>
            <person name="Keightley P.D."/>
            <person name="Kheradpour P."/>
            <person name="Kirkness E.F."/>
            <person name="Koerich L.B."/>
            <person name="Kristiansen K."/>
            <person name="Kudrna D."/>
            <person name="Kulathinal R.J."/>
            <person name="Kumar S."/>
            <person name="Kwok R."/>
            <person name="Lander E."/>
            <person name="Langley C.H."/>
            <person name="Lapoint R."/>
            <person name="Lazzaro B.P."/>
            <person name="Lee S.J."/>
            <person name="Levesque L."/>
            <person name="Li R."/>
            <person name="Lin C.F."/>
            <person name="Lin M.F."/>
            <person name="Lindblad-Toh K."/>
            <person name="Llopart A."/>
            <person name="Long M."/>
            <person name="Low L."/>
            <person name="Lozovsky E."/>
            <person name="Lu J."/>
            <person name="Luo M."/>
            <person name="Machado C.A."/>
            <person name="Makalowski W."/>
            <person name="Marzo M."/>
            <person name="Matsuda M."/>
            <person name="Matzkin L."/>
            <person name="McAllister B."/>
            <person name="McBride C.S."/>
            <person name="McKernan B."/>
            <person name="McKernan K."/>
            <person name="Mendez-Lago M."/>
            <person name="Minx P."/>
            <person name="Mollenhauer M.U."/>
            <person name="Montooth K."/>
            <person name="Mount S.M."/>
            <person name="Mu X."/>
            <person name="Myers E."/>
            <person name="Negre B."/>
            <person name="Newfeld S."/>
            <person name="Nielsen R."/>
            <person name="Noor M.A."/>
            <person name="O'Grady P."/>
            <person name="Pachter L."/>
            <person name="Papaceit M."/>
            <person name="Parisi M.J."/>
            <person name="Parisi M."/>
            <person name="Parts L."/>
            <person name="Pedersen J.S."/>
            <person name="Pesole G."/>
            <person name="Phillippy A.M."/>
            <person name="Ponting C.P."/>
            <person name="Pop M."/>
            <person name="Porcelli D."/>
            <person name="Powell J.R."/>
            <person name="Prohaska S."/>
            <person name="Pruitt K."/>
            <person name="Puig M."/>
            <person name="Quesneville H."/>
            <person name="Ram K.R."/>
            <person name="Rand D."/>
            <person name="Rasmussen M.D."/>
            <person name="Reed L.K."/>
            <person name="Reenan R."/>
            <person name="Reily A."/>
            <person name="Remington K.A."/>
            <person name="Rieger T.T."/>
            <person name="Ritchie M.G."/>
            <person name="Robin C."/>
            <person name="Rogers Y.H."/>
            <person name="Rohde C."/>
            <person name="Rozas J."/>
            <person name="Rubenfield M.J."/>
            <person name="Ruiz A."/>
            <person name="Russo S."/>
            <person name="Salzberg S.L."/>
            <person name="Sanchez-Gracia A."/>
            <person name="Saranga D.J."/>
            <person name="Sato H."/>
            <person name="Schaeffer S.W."/>
            <person name="Schatz M.C."/>
            <person name="Schlenke T."/>
            <person name="Schwartz R."/>
            <person name="Segarra C."/>
            <person name="Singh R.S."/>
            <person name="Sirot L."/>
            <person name="Sirota M."/>
            <person name="Sisneros N.B."/>
            <person name="Smith C.D."/>
            <person name="Smith T.F."/>
            <person name="Spieth J."/>
            <person name="Stage D.E."/>
            <person name="Stark A."/>
            <person name="Stephan W."/>
            <person name="Strausberg R.L."/>
            <person name="Strempel S."/>
            <person name="Sturgill D."/>
            <person name="Sutton G."/>
            <person name="Sutton G.G."/>
            <person name="Tao W."/>
            <person name="Teichmann S."/>
            <person name="Tobari Y.N."/>
            <person name="Tomimura Y."/>
            <person name="Tsolas J.M."/>
            <person name="Valente V.L."/>
            <person name="Venter E."/>
            <person name="Venter J.C."/>
            <person name="Vicario S."/>
            <person name="Vieira F.G."/>
            <person name="Vilella A.J."/>
            <person name="Villasante A."/>
            <person name="Walenz B."/>
            <person name="Wang J."/>
            <person name="Wasserman M."/>
            <person name="Watts T."/>
            <person name="Wilson D."/>
            <person name="Wilson R.K."/>
            <person name="Wing R.A."/>
            <person name="Wolfner M.F."/>
            <person name="Wong A."/>
            <person name="Wong G.K."/>
            <person name="Wu C.I."/>
            <person name="Wu G."/>
            <person name="Yamamoto D."/>
            <person name="Yang H.P."/>
            <person name="Yang S.P."/>
            <person name="Yorke J.A."/>
            <person name="Yoshida K."/>
            <person name="Zdobnov E."/>
            <person name="Zhang P."/>
            <person name="Zhang Y."/>
            <person name="Zimin A.V."/>
            <person name="Baldwin J."/>
            <person name="Abdouelleil A."/>
            <person name="Abdulkadir J."/>
            <person name="Abebe A."/>
            <person name="Abera B."/>
            <person name="Abreu J."/>
            <person name="Acer S.C."/>
            <person name="Aftuck L."/>
            <person name="Alexander A."/>
            <person name="An P."/>
            <person name="Anderson E."/>
            <person name="Anderson S."/>
            <person name="Arachi H."/>
            <person name="Azer M."/>
            <person name="Bachantsang P."/>
            <person name="Barry A."/>
            <person name="Bayul T."/>
            <person name="Berlin A."/>
            <person name="Bessette D."/>
            <person name="Bloom T."/>
            <person name="Blye J."/>
            <person name="Boguslavskiy L."/>
            <person name="Bonnet C."/>
            <person name="Boukhgalter B."/>
            <person name="Bourzgui I."/>
            <person name="Brown A."/>
            <person name="Cahill P."/>
            <person name="Channer S."/>
            <person name="Cheshatsang Y."/>
            <person name="Chuda L."/>
            <person name="Citroen M."/>
            <person name="Collymore A."/>
            <person name="Cooke P."/>
            <person name="Costello M."/>
            <person name="D'Aco K."/>
            <person name="Daza R."/>
            <person name="De Haan G."/>
            <person name="DeGray S."/>
            <person name="DeMaso C."/>
            <person name="Dhargay N."/>
            <person name="Dooley K."/>
            <person name="Dooley E."/>
            <person name="Doricent M."/>
            <person name="Dorje P."/>
            <person name="Dorjee K."/>
            <person name="Dupes A."/>
            <person name="Elong R."/>
            <person name="Falk J."/>
            <person name="Farina A."/>
            <person name="Faro S."/>
            <person name="Ferguson D."/>
            <person name="Fisher S."/>
            <person name="Foley C.D."/>
            <person name="Franke A."/>
            <person name="Friedrich D."/>
            <person name="Gadbois L."/>
            <person name="Gearin G."/>
            <person name="Gearin C.R."/>
            <person name="Giannoukos G."/>
            <person name="Goode T."/>
            <person name="Graham J."/>
            <person name="Grandbois E."/>
            <person name="Grewal S."/>
            <person name="Gyaltsen K."/>
            <person name="Hafez N."/>
            <person name="Hagos B."/>
            <person name="Hall J."/>
            <person name="Henson C."/>
            <person name="Hollinger A."/>
            <person name="Honan T."/>
            <person name="Huard M.D."/>
            <person name="Hughes L."/>
            <person name="Hurhula B."/>
            <person name="Husby M.E."/>
            <person name="Kamat A."/>
            <person name="Kanga B."/>
            <person name="Kashin S."/>
            <person name="Khazanovich D."/>
            <person name="Kisner P."/>
            <person name="Lance K."/>
            <person name="Lara M."/>
            <person name="Lee W."/>
            <person name="Lennon N."/>
            <person name="Letendre F."/>
            <person name="LeVine R."/>
            <person name="Lipovsky A."/>
            <person name="Liu X."/>
            <person name="Liu J."/>
            <person name="Liu S."/>
            <person name="Lokyitsang T."/>
            <person name="Lokyitsang Y."/>
            <person name="Lubonja R."/>
            <person name="Lui A."/>
            <person name="MacDonald P."/>
            <person name="Magnisalis V."/>
            <person name="Maru K."/>
            <person name="Matthews C."/>
            <person name="McCusker W."/>
            <person name="McDonough S."/>
            <person name="Mehta T."/>
            <person name="Meldrim J."/>
            <person name="Meneus L."/>
            <person name="Mihai O."/>
            <person name="Mihalev A."/>
            <person name="Mihova T."/>
            <person name="Mittelman R."/>
            <person name="Mlenga V."/>
            <person name="Montmayeur A."/>
            <person name="Mulrain L."/>
            <person name="Navidi A."/>
            <person name="Naylor J."/>
            <person name="Negash T."/>
            <person name="Nguyen T."/>
            <person name="Nguyen N."/>
            <person name="Nicol R."/>
            <person name="Norbu C."/>
            <person name="Norbu N."/>
            <person name="Novod N."/>
            <person name="O'Neill B."/>
            <person name="Osman S."/>
            <person name="Markiewicz E."/>
            <person name="Oyono O.L."/>
            <person name="Patti C."/>
            <person name="Phunkhang P."/>
            <person name="Pierre F."/>
            <person name="Priest M."/>
            <person name="Raghuraman S."/>
            <person name="Rege F."/>
            <person name="Reyes R."/>
            <person name="Rise C."/>
            <person name="Rogov P."/>
            <person name="Ross K."/>
            <person name="Ryan E."/>
            <person name="Settipalli S."/>
            <person name="Shea T."/>
            <person name="Sherpa N."/>
            <person name="Shi L."/>
            <person name="Shih D."/>
            <person name="Sparrow T."/>
            <person name="Spaulding J."/>
            <person name="Stalker J."/>
            <person name="Stange-Thomann N."/>
            <person name="Stavropoulos S."/>
            <person name="Stone C."/>
            <person name="Strader C."/>
            <person name="Tesfaye S."/>
            <person name="Thomson T."/>
            <person name="Thoulutsang Y."/>
            <person name="Thoulutsang D."/>
            <person name="Topham K."/>
            <person name="Topping I."/>
            <person name="Tsamla T."/>
            <person name="Vassiliev H."/>
            <person name="Vo A."/>
            <person name="Wangchuk T."/>
            <person name="Wangdi T."/>
            <person name="Weiand M."/>
            <person name="Wilkinson J."/>
            <person name="Wilson A."/>
            <person name="Yadav S."/>
            <person name="Young G."/>
            <person name="Yu Q."/>
            <person name="Zembek L."/>
            <person name="Zhong D."/>
            <person name="Zimmer A."/>
            <person name="Zwirko Z."/>
            <person name="Jaffe D.B."/>
            <person name="Alvarez P."/>
            <person name="Brockman W."/>
            <person name="Butler J."/>
            <person name="Chin C."/>
            <person name="Gnerre S."/>
            <person name="Grabherr M."/>
            <person name="Kleber M."/>
            <person name="Mauceli E."/>
            <person name="MacCallum I."/>
        </authorList>
    </citation>
    <scope>NUCLEOTIDE SEQUENCE [LARGE SCALE GENOMIC DNA]</scope>
    <source>
        <strain evidence="3">white501</strain>
    </source>
</reference>
<dbReference type="OrthoDB" id="257992at2759"/>
<organism evidence="2 3">
    <name type="scientific">Drosophila simulans</name>
    <name type="common">Fruit fly</name>
    <dbReference type="NCBI Taxonomy" id="7240"/>
    <lineage>
        <taxon>Eukaryota</taxon>
        <taxon>Metazoa</taxon>
        <taxon>Ecdysozoa</taxon>
        <taxon>Arthropoda</taxon>
        <taxon>Hexapoda</taxon>
        <taxon>Insecta</taxon>
        <taxon>Pterygota</taxon>
        <taxon>Neoptera</taxon>
        <taxon>Endopterygota</taxon>
        <taxon>Diptera</taxon>
        <taxon>Brachycera</taxon>
        <taxon>Muscomorpha</taxon>
        <taxon>Ephydroidea</taxon>
        <taxon>Drosophilidae</taxon>
        <taxon>Drosophila</taxon>
        <taxon>Sophophora</taxon>
    </lineage>
</organism>
<evidence type="ECO:0000256" key="1">
    <source>
        <dbReference type="SAM" id="MobiDB-lite"/>
    </source>
</evidence>
<proteinExistence type="predicted"/>
<dbReference type="AlphaFoldDB" id="B4QIC2"/>